<dbReference type="OrthoDB" id="5298787at2"/>
<evidence type="ECO:0000313" key="3">
    <source>
        <dbReference type="EMBL" id="RWR26308.1"/>
    </source>
</evidence>
<dbReference type="EMBL" id="SAUX01000035">
    <property type="protein sequence ID" value="RWR26308.1"/>
    <property type="molecule type" value="Genomic_DNA"/>
</dbReference>
<accession>A0A443K0J6</accession>
<keyword evidence="1 3" id="KW-0808">Transferase</keyword>
<dbReference type="PANTHER" id="PTHR43861">
    <property type="entry name" value="TRANS-ACONITATE 2-METHYLTRANSFERASE-RELATED"/>
    <property type="match status" value="1"/>
</dbReference>
<gene>
    <name evidence="3" type="ORF">D2T31_20370</name>
</gene>
<feature type="domain" description="Methyltransferase" evidence="2">
    <location>
        <begin position="53"/>
        <end position="130"/>
    </location>
</feature>
<dbReference type="PANTHER" id="PTHR43861:SF3">
    <property type="entry name" value="PUTATIVE (AFU_ORTHOLOGUE AFUA_2G14390)-RELATED"/>
    <property type="match status" value="1"/>
</dbReference>
<evidence type="ECO:0000313" key="4">
    <source>
        <dbReference type="Proteomes" id="UP000285295"/>
    </source>
</evidence>
<proteinExistence type="predicted"/>
<dbReference type="GO" id="GO:0032259">
    <property type="term" value="P:methylation"/>
    <property type="evidence" value="ECO:0007669"/>
    <property type="project" value="UniProtKB-KW"/>
</dbReference>
<dbReference type="SUPFAM" id="SSF53335">
    <property type="entry name" value="S-adenosyl-L-methionine-dependent methyltransferases"/>
    <property type="match status" value="1"/>
</dbReference>
<dbReference type="AlphaFoldDB" id="A0A443K0J6"/>
<evidence type="ECO:0000259" key="2">
    <source>
        <dbReference type="Pfam" id="PF13847"/>
    </source>
</evidence>
<name>A0A443K0J6_9RHOB</name>
<reference evidence="3 4" key="1">
    <citation type="submission" date="2019-01" db="EMBL/GenBank/DDBJ databases">
        <title>Sinorhodobacter populi sp. nov. isolated from the symptomatic bark tissue of Populus euramericana canker.</title>
        <authorList>
            <person name="Xu G."/>
        </authorList>
    </citation>
    <scope>NUCLEOTIDE SEQUENCE [LARGE SCALE GENOMIC DNA]</scope>
    <source>
        <strain evidence="3 4">D19-10-3-21</strain>
    </source>
</reference>
<dbReference type="InterPro" id="IPR029063">
    <property type="entry name" value="SAM-dependent_MTases_sf"/>
</dbReference>
<protein>
    <submittedName>
        <fullName evidence="3">Methyltransferase domain-containing protein</fullName>
    </submittedName>
</protein>
<dbReference type="Gene3D" id="3.40.50.150">
    <property type="entry name" value="Vaccinia Virus protein VP39"/>
    <property type="match status" value="1"/>
</dbReference>
<dbReference type="Proteomes" id="UP000285295">
    <property type="component" value="Unassembled WGS sequence"/>
</dbReference>
<dbReference type="Pfam" id="PF13847">
    <property type="entry name" value="Methyltransf_31"/>
    <property type="match status" value="1"/>
</dbReference>
<reference evidence="3 4" key="2">
    <citation type="submission" date="2019-01" db="EMBL/GenBank/DDBJ databases">
        <authorList>
            <person name="Li Y."/>
        </authorList>
    </citation>
    <scope>NUCLEOTIDE SEQUENCE [LARGE SCALE GENOMIC DNA]</scope>
    <source>
        <strain evidence="3 4">D19-10-3-21</strain>
    </source>
</reference>
<organism evidence="3 4">
    <name type="scientific">Paenirhodobacter populi</name>
    <dbReference type="NCBI Taxonomy" id="2306993"/>
    <lineage>
        <taxon>Bacteria</taxon>
        <taxon>Pseudomonadati</taxon>
        <taxon>Pseudomonadota</taxon>
        <taxon>Alphaproteobacteria</taxon>
        <taxon>Rhodobacterales</taxon>
        <taxon>Rhodobacter group</taxon>
        <taxon>Paenirhodobacter</taxon>
    </lineage>
</organism>
<evidence type="ECO:0000256" key="1">
    <source>
        <dbReference type="ARBA" id="ARBA00022679"/>
    </source>
</evidence>
<keyword evidence="3" id="KW-0489">Methyltransferase</keyword>
<comment type="caution">
    <text evidence="3">The sequence shown here is derived from an EMBL/GenBank/DDBJ whole genome shotgun (WGS) entry which is preliminary data.</text>
</comment>
<dbReference type="InterPro" id="IPR025714">
    <property type="entry name" value="Methyltranfer_dom"/>
</dbReference>
<dbReference type="CDD" id="cd02440">
    <property type="entry name" value="AdoMet_MTases"/>
    <property type="match status" value="1"/>
</dbReference>
<sequence>MPEIGHTIRALYMTDYRLSNQIGVYRGELHRELNPTWLCAVLASQGLLPPRSRGARYLDIGCGTGIDVIALACANPDMHFTGVDPDPQHIGRALELAGRLSLPNVSFIQGGFDDPRIGKNYDYVVAHGLYAWLSEQKRMEFRQMFVGAIDPGGIGVLHYLVEPGAHLWRTLRAILSGLVEHLSVRDALAEMARMAEDKWGVFASLPGVRGIIETISGWPEEVLQHDLLNSHYIAEPSPVLMANLARLGLTFAASADPLANHDVFSLPGGLPHPAPQSRAHRAGLSDIATGRLSRIDIFAPNVQRIPAPQLPVMLDGLSFALMPGRLQVAGFYVPTAFGQIEPAPAMADAVLKQLRQRPTTVRMLVEMPMFSGNLPELFTLLSGMMAVGLVHPLRGIRQDPVFAARFNALAMQQMLDAVIPGPVSVFTGGVISVGSDMSPARSGEIASLIEMDRVGFFSPIRYPPYYDPSVA</sequence>
<dbReference type="GO" id="GO:0008168">
    <property type="term" value="F:methyltransferase activity"/>
    <property type="evidence" value="ECO:0007669"/>
    <property type="project" value="UniProtKB-KW"/>
</dbReference>